<dbReference type="Proteomes" id="UP000466396">
    <property type="component" value="Chromosome"/>
</dbReference>
<accession>A0A7I7NE34</accession>
<dbReference type="AlphaFoldDB" id="A0A7I7NE34"/>
<reference evidence="1 2" key="1">
    <citation type="journal article" date="2019" name="Emerg. Microbes Infect.">
        <title>Comprehensive subspecies identification of 175 nontuberculous mycobacteria species based on 7547 genomic profiles.</title>
        <authorList>
            <person name="Matsumoto Y."/>
            <person name="Kinjo T."/>
            <person name="Motooka D."/>
            <person name="Nabeya D."/>
            <person name="Jung N."/>
            <person name="Uechi K."/>
            <person name="Horii T."/>
            <person name="Iida T."/>
            <person name="Fujita J."/>
            <person name="Nakamura S."/>
        </authorList>
    </citation>
    <scope>NUCLEOTIDE SEQUENCE [LARGE SCALE GENOMIC DNA]</scope>
    <source>
        <strain evidence="1 2">JCM 15657</strain>
    </source>
</reference>
<evidence type="ECO:0000313" key="2">
    <source>
        <dbReference type="Proteomes" id="UP000466396"/>
    </source>
</evidence>
<gene>
    <name evidence="1" type="ORF">MLAC_00840</name>
</gene>
<keyword evidence="2" id="KW-1185">Reference proteome</keyword>
<proteinExistence type="predicted"/>
<sequence length="55" mass="5968">MSVGGALSGMPRDRAKQRIDIDERAYIGAGQLSAVTQFPRFEGLSVTEFPTLAVR</sequence>
<protein>
    <submittedName>
        <fullName evidence="1">Uncharacterized protein</fullName>
    </submittedName>
</protein>
<dbReference type="EMBL" id="AP022581">
    <property type="protein sequence ID" value="BBX94790.1"/>
    <property type="molecule type" value="Genomic_DNA"/>
</dbReference>
<organism evidence="1 2">
    <name type="scientific">Mycobacterium lacus</name>
    <dbReference type="NCBI Taxonomy" id="169765"/>
    <lineage>
        <taxon>Bacteria</taxon>
        <taxon>Bacillati</taxon>
        <taxon>Actinomycetota</taxon>
        <taxon>Actinomycetes</taxon>
        <taxon>Mycobacteriales</taxon>
        <taxon>Mycobacteriaceae</taxon>
        <taxon>Mycobacterium</taxon>
    </lineage>
</organism>
<evidence type="ECO:0000313" key="1">
    <source>
        <dbReference type="EMBL" id="BBX94790.1"/>
    </source>
</evidence>
<name>A0A7I7NE34_9MYCO</name>
<dbReference type="KEGG" id="mlj:MLAC_00840"/>